<evidence type="ECO:0000313" key="3">
    <source>
        <dbReference type="Proteomes" id="UP001144805"/>
    </source>
</evidence>
<dbReference type="NCBIfam" id="NF006169">
    <property type="entry name" value="PRK08310.1"/>
    <property type="match status" value="1"/>
</dbReference>
<dbReference type="GO" id="GO:0004040">
    <property type="term" value="F:amidase activity"/>
    <property type="evidence" value="ECO:0007669"/>
    <property type="project" value="UniProtKB-EC"/>
</dbReference>
<dbReference type="AlphaFoldDB" id="A0A9X3E7P2"/>
<dbReference type="Pfam" id="PF01425">
    <property type="entry name" value="Amidase"/>
    <property type="match status" value="1"/>
</dbReference>
<feature type="domain" description="Amidase" evidence="1">
    <location>
        <begin position="21"/>
        <end position="384"/>
    </location>
</feature>
<keyword evidence="3" id="KW-1185">Reference proteome</keyword>
<dbReference type="SUPFAM" id="SSF75304">
    <property type="entry name" value="Amidase signature (AS) enzymes"/>
    <property type="match status" value="1"/>
</dbReference>
<evidence type="ECO:0000259" key="1">
    <source>
        <dbReference type="Pfam" id="PF01425"/>
    </source>
</evidence>
<name>A0A9X3E7P2_9HYPH</name>
<dbReference type="PANTHER" id="PTHR46310:SF7">
    <property type="entry name" value="AMIDASE 1"/>
    <property type="match status" value="1"/>
</dbReference>
<reference evidence="2" key="1">
    <citation type="submission" date="2022-11" db="EMBL/GenBank/DDBJ databases">
        <title>Biodiversity and phylogenetic relationships of bacteria.</title>
        <authorList>
            <person name="Machado R.A.R."/>
            <person name="Bhat A."/>
            <person name="Loulou A."/>
            <person name="Kallel S."/>
        </authorList>
    </citation>
    <scope>NUCLEOTIDE SEQUENCE</scope>
    <source>
        <strain evidence="2">K-TC2</strain>
    </source>
</reference>
<keyword evidence="2" id="KW-0378">Hydrolase</keyword>
<proteinExistence type="predicted"/>
<comment type="caution">
    <text evidence="2">The sequence shown here is derived from an EMBL/GenBank/DDBJ whole genome shotgun (WGS) entry which is preliminary data.</text>
</comment>
<dbReference type="EC" id="3.5.1.4" evidence="2"/>
<evidence type="ECO:0000313" key="2">
    <source>
        <dbReference type="EMBL" id="MCX5572302.1"/>
    </source>
</evidence>
<gene>
    <name evidence="2" type="ORF">OSH07_24075</name>
</gene>
<dbReference type="PANTHER" id="PTHR46310">
    <property type="entry name" value="AMIDASE 1"/>
    <property type="match status" value="1"/>
</dbReference>
<organism evidence="2 3">
    <name type="scientific">Kaistia nematophila</name>
    <dbReference type="NCBI Taxonomy" id="2994654"/>
    <lineage>
        <taxon>Bacteria</taxon>
        <taxon>Pseudomonadati</taxon>
        <taxon>Pseudomonadota</taxon>
        <taxon>Alphaproteobacteria</taxon>
        <taxon>Hyphomicrobiales</taxon>
        <taxon>Kaistiaceae</taxon>
        <taxon>Kaistia</taxon>
    </lineage>
</organism>
<dbReference type="InterPro" id="IPR036928">
    <property type="entry name" value="AS_sf"/>
</dbReference>
<dbReference type="Gene3D" id="3.90.1300.10">
    <property type="entry name" value="Amidase signature (AS) domain"/>
    <property type="match status" value="1"/>
</dbReference>
<protein>
    <submittedName>
        <fullName evidence="2">Amidase</fullName>
        <ecNumber evidence="2">3.5.1.4</ecNumber>
    </submittedName>
</protein>
<dbReference type="EMBL" id="JAPKNK010000017">
    <property type="protein sequence ID" value="MCX5572302.1"/>
    <property type="molecule type" value="Genomic_DNA"/>
</dbReference>
<dbReference type="Proteomes" id="UP001144805">
    <property type="component" value="Unassembled WGS sequence"/>
</dbReference>
<dbReference type="RefSeq" id="WP_266341263.1">
    <property type="nucleotide sequence ID" value="NZ_JAPKNK010000017.1"/>
</dbReference>
<dbReference type="InterPro" id="IPR023631">
    <property type="entry name" value="Amidase_dom"/>
</dbReference>
<accession>A0A9X3E7P2</accession>
<dbReference type="PROSITE" id="PS00571">
    <property type="entry name" value="AMIDASES"/>
    <property type="match status" value="1"/>
</dbReference>
<dbReference type="InterPro" id="IPR020556">
    <property type="entry name" value="Amidase_CS"/>
</dbReference>
<sequence length="394" mass="41597">MLLANDPVHAFVDYPAVEVPSSPTGPLSGLTMAIKDLYDVAGYPTGVGHPLKRAESDIKTVSAPSVQILLDAGARFVGKVHTDEFAYSMNGENHHYGTPVNVRAPGRIPGGSSSGSATAVSGGLVDFALGSDTGGSVRAPASYNGLIGLRPTHGRIDISRVAPLAESFDTVGWFARDAETFARVGEVLLGEDKSDTPLTRFLVGDDIHALLLGDLEEAAVRSAAPRIAAHLQPAGAVIVAPDGLAAWRMIFRTMQAYEAWEANGEWIQSRQPSFGPGVRERFEWASHVTREEYDAAAVRRAQVRARLNDLLGDDTVLAIPTTPGIAPRIGLGGDELESYRNRALSMLCTAGLAGLPQISLPLAEHEGCPLGVSLIAPAGRDRALIELATKIMAG</sequence>